<dbReference type="Gene3D" id="1.50.10.20">
    <property type="match status" value="2"/>
</dbReference>
<feature type="transmembrane region" description="Helical" evidence="2">
    <location>
        <begin position="805"/>
        <end position="826"/>
    </location>
</feature>
<dbReference type="Proteomes" id="UP000664382">
    <property type="component" value="Unassembled WGS sequence"/>
</dbReference>
<comment type="caution">
    <text evidence="3">The sequence shown here is derived from an EMBL/GenBank/DDBJ whole genome shotgun (WGS) entry which is preliminary data.</text>
</comment>
<dbReference type="RefSeq" id="WP_208097436.1">
    <property type="nucleotide sequence ID" value="NZ_JAGDYM010000007.1"/>
</dbReference>
<organism evidence="3 4">
    <name type="scientific">Leucobacter weissii</name>
    <dbReference type="NCBI Taxonomy" id="1983706"/>
    <lineage>
        <taxon>Bacteria</taxon>
        <taxon>Bacillati</taxon>
        <taxon>Actinomycetota</taxon>
        <taxon>Actinomycetes</taxon>
        <taxon>Micrococcales</taxon>
        <taxon>Microbacteriaceae</taxon>
        <taxon>Leucobacter</taxon>
    </lineage>
</organism>
<gene>
    <name evidence="3" type="ORF">J4H92_06855</name>
</gene>
<proteinExistence type="predicted"/>
<dbReference type="AlphaFoldDB" id="A0A939MNG3"/>
<feature type="transmembrane region" description="Helical" evidence="2">
    <location>
        <begin position="681"/>
        <end position="703"/>
    </location>
</feature>
<evidence type="ECO:0000256" key="1">
    <source>
        <dbReference type="SAM" id="MobiDB-lite"/>
    </source>
</evidence>
<reference evidence="3" key="1">
    <citation type="submission" date="2021-03" db="EMBL/GenBank/DDBJ databases">
        <title>Leucobacter chromiisoli sp. nov., isolated from chromium-containing soil of chemical plant.</title>
        <authorList>
            <person name="Xu Z."/>
        </authorList>
    </citation>
    <scope>NUCLEOTIDE SEQUENCE</scope>
    <source>
        <strain evidence="3">S27</strain>
    </source>
</reference>
<keyword evidence="2" id="KW-0812">Transmembrane</keyword>
<keyword evidence="4" id="KW-1185">Reference proteome</keyword>
<evidence type="ECO:0000256" key="2">
    <source>
        <dbReference type="SAM" id="Phobius"/>
    </source>
</evidence>
<evidence type="ECO:0000313" key="4">
    <source>
        <dbReference type="Proteomes" id="UP000664382"/>
    </source>
</evidence>
<evidence type="ECO:0000313" key="3">
    <source>
        <dbReference type="EMBL" id="MBO1901671.1"/>
    </source>
</evidence>
<feature type="compositionally biased region" description="Basic and acidic residues" evidence="1">
    <location>
        <begin position="380"/>
        <end position="396"/>
    </location>
</feature>
<dbReference type="EMBL" id="JAGDYM010000007">
    <property type="protein sequence ID" value="MBO1901671.1"/>
    <property type="molecule type" value="Genomic_DNA"/>
</dbReference>
<feature type="transmembrane region" description="Helical" evidence="2">
    <location>
        <begin position="471"/>
        <end position="491"/>
    </location>
</feature>
<feature type="compositionally biased region" description="Acidic residues" evidence="1">
    <location>
        <begin position="418"/>
        <end position="434"/>
    </location>
</feature>
<keyword evidence="2" id="KW-0472">Membrane</keyword>
<feature type="transmembrane region" description="Helical" evidence="2">
    <location>
        <begin position="649"/>
        <end position="669"/>
    </location>
</feature>
<keyword evidence="2" id="KW-1133">Transmembrane helix</keyword>
<feature type="region of interest" description="Disordered" evidence="1">
    <location>
        <begin position="349"/>
        <end position="448"/>
    </location>
</feature>
<feature type="transmembrane region" description="Helical" evidence="2">
    <location>
        <begin position="521"/>
        <end position="544"/>
    </location>
</feature>
<dbReference type="SUPFAM" id="SSF48239">
    <property type="entry name" value="Terpenoid cyclases/Protein prenyltransferases"/>
    <property type="match status" value="2"/>
</dbReference>
<protein>
    <submittedName>
        <fullName evidence="3">Uncharacterized protein</fullName>
    </submittedName>
</protein>
<accession>A0A939MNG3</accession>
<feature type="compositionally biased region" description="Basic and acidic residues" evidence="1">
    <location>
        <begin position="362"/>
        <end position="371"/>
    </location>
</feature>
<name>A0A939MNG3_9MICO</name>
<sequence length="896" mass="93428">MIPGRPSAGRRRVSEAIAGALVGAVVVFALVLGILGGSAPASANAKGNASAAAGFIEEGQNTDGGFGARLGAKSDPKASLWAAVALLSAGKHPDDEWLIGGKKLGEYLAQEASSYRSLEELGLLTIVQAKSDRTQNVSADAFGDPAGRLAAALTDEAARKDPHQAALGILGLWAEGSDGARAQARSVAESLLDETQGGGWGEPGKGSTSAATALVLQALAETGVAKKGDRVVTDATKVLKDAQINDGSIAASIRSDKNSAPGEVAATAFTAQALKALDLATFTASQGKTVLDGLADYQDRKSGGLLNGVGYVVAEIDPSYKPSILDTAQAFPAFNGTRLVPASTVAFKNAAGKTPDDGDDGDRDKDSGDKDKDDDEDSGDKDKQRVSGGGDDDKKGVSNIDDGAEEDLGAYQEAQTSESDDDSTNEDSDGDGDGETSSSGSGDVTGQAVSAAPKLVTSAGDEAGLSDSEKAAIALGAVLVAALLLGGIGAARRQRLEQRSAVATGVQATADAWTQARVRGALAPAAAAIVGVALVLFPLATGLFDKAPQGAAMLAAFEPHMTEQRLADYQEDVDVLDAGVTEALERGPELLYPDADEAAAQESFAQDQSLLAPFAETWPQINDDFQNLIGTVSANLTNFEKVSALPFAAFPWFFVVPGALLVLIGLAALIPTFWHRRSWPVLRWAALAIGIGLVVAPAAYSLWDRAPAGAQLIEEFAAIENEEQVTQLQGHFGDLTMASAGLQMLGAQLQEAGYSAEKVEKEIPAVTAFSERWVTVTQDFTPLLGVMSDNVTSYEAVASVPAFGLFPWLFTGAGLILVLVVLGSIWRTRRRRRTVIAPPEDDATLPPDAWAAANIAPDWDPDAARFDRDLDRRDLDRRDLDRIDTTELEKPKQPTP</sequence>
<dbReference type="InterPro" id="IPR008930">
    <property type="entry name" value="Terpenoid_cyclase/PrenylTrfase"/>
</dbReference>